<dbReference type="Gene3D" id="2.60.120.10">
    <property type="entry name" value="Jelly Rolls"/>
    <property type="match status" value="2"/>
</dbReference>
<dbReference type="InterPro" id="IPR051610">
    <property type="entry name" value="GPI/OXD"/>
</dbReference>
<dbReference type="InterPro" id="IPR011051">
    <property type="entry name" value="RmlC_Cupin_sf"/>
</dbReference>
<gene>
    <name evidence="5" type="ORF">WJX74_007541</name>
</gene>
<protein>
    <recommendedName>
        <fullName evidence="4">Cupin type-1 domain-containing protein</fullName>
    </recommendedName>
</protein>
<evidence type="ECO:0000256" key="2">
    <source>
        <dbReference type="SAM" id="MobiDB-lite"/>
    </source>
</evidence>
<evidence type="ECO:0000256" key="3">
    <source>
        <dbReference type="SAM" id="SignalP"/>
    </source>
</evidence>
<organism evidence="5 6">
    <name type="scientific">Apatococcus lobatus</name>
    <dbReference type="NCBI Taxonomy" id="904363"/>
    <lineage>
        <taxon>Eukaryota</taxon>
        <taxon>Viridiplantae</taxon>
        <taxon>Chlorophyta</taxon>
        <taxon>core chlorophytes</taxon>
        <taxon>Trebouxiophyceae</taxon>
        <taxon>Chlorellales</taxon>
        <taxon>Chlorellaceae</taxon>
        <taxon>Apatococcus</taxon>
    </lineage>
</organism>
<name>A0AAW1SA68_9CHLO</name>
<dbReference type="Pfam" id="PF00190">
    <property type="entry name" value="Cupin_1"/>
    <property type="match status" value="2"/>
</dbReference>
<dbReference type="InterPro" id="IPR006045">
    <property type="entry name" value="Cupin_1"/>
</dbReference>
<comment type="caution">
    <text evidence="5">The sequence shown here is derived from an EMBL/GenBank/DDBJ whole genome shotgun (WGS) entry which is preliminary data.</text>
</comment>
<keyword evidence="3" id="KW-0732">Signal</keyword>
<feature type="region of interest" description="Disordered" evidence="2">
    <location>
        <begin position="397"/>
        <end position="433"/>
    </location>
</feature>
<feature type="signal peptide" evidence="3">
    <location>
        <begin position="1"/>
        <end position="21"/>
    </location>
</feature>
<evidence type="ECO:0000313" key="5">
    <source>
        <dbReference type="EMBL" id="KAK9843134.1"/>
    </source>
</evidence>
<dbReference type="SMART" id="SM00835">
    <property type="entry name" value="Cupin_1"/>
    <property type="match status" value="2"/>
</dbReference>
<evidence type="ECO:0000256" key="1">
    <source>
        <dbReference type="ARBA" id="ARBA00022723"/>
    </source>
</evidence>
<accession>A0AAW1SA68</accession>
<keyword evidence="6" id="KW-1185">Reference proteome</keyword>
<dbReference type="Proteomes" id="UP001438707">
    <property type="component" value="Unassembled WGS sequence"/>
</dbReference>
<dbReference type="InterPro" id="IPR014710">
    <property type="entry name" value="RmlC-like_jellyroll"/>
</dbReference>
<dbReference type="AlphaFoldDB" id="A0AAW1SA68"/>
<sequence>MYVNGASLLGSLWLLLATVQGQSAGTVYDLPGPTVPIVEPAVNYNYPLGSQPLHEYPGGYYRAASTFNFPTSTALSGALNVLKPGGMRELHWHANDEWAMVINGSCRGLVMEYGTDHPINSWDYMEGDVWYFPTNFAHALVGLQAGCTYLTVYNVGGFDDALDSFGLSNWLSTAPPAIVAQALGITPEAVTANIVPGLNTFMPQGNLATLLAGETDQSPILAATNSLAQPIMVTAGNYRIPLLSGVQPEVLTDGGDIHVAHAGNFPVSTNMTGAFVHLHPGAMRQFHWHPNENEFQYIINGTLQFGVFNGTGRVSEGFGGPGDVGYAPKGSGHYFINTGNTDAYVILVWDKGLFTNVEVENFLGVFSPSWVATSLNTSLAFAQSLSTSTTGIVAKPTYRPPGAPVNATPSPTIEANPPARAFGVPTPVQTGNP</sequence>
<dbReference type="PANTHER" id="PTHR35848">
    <property type="entry name" value="OXALATE-BINDING PROTEIN"/>
    <property type="match status" value="1"/>
</dbReference>
<feature type="domain" description="Cupin type-1" evidence="4">
    <location>
        <begin position="46"/>
        <end position="191"/>
    </location>
</feature>
<feature type="chain" id="PRO_5043676921" description="Cupin type-1 domain-containing protein" evidence="3">
    <location>
        <begin position="22"/>
        <end position="433"/>
    </location>
</feature>
<feature type="domain" description="Cupin type-1" evidence="4">
    <location>
        <begin position="241"/>
        <end position="383"/>
    </location>
</feature>
<dbReference type="SUPFAM" id="SSF51182">
    <property type="entry name" value="RmlC-like cupins"/>
    <property type="match status" value="1"/>
</dbReference>
<evidence type="ECO:0000259" key="4">
    <source>
        <dbReference type="SMART" id="SM00835"/>
    </source>
</evidence>
<reference evidence="5 6" key="1">
    <citation type="journal article" date="2024" name="Nat. Commun.">
        <title>Phylogenomics reveals the evolutionary origins of lichenization in chlorophyte algae.</title>
        <authorList>
            <person name="Puginier C."/>
            <person name="Libourel C."/>
            <person name="Otte J."/>
            <person name="Skaloud P."/>
            <person name="Haon M."/>
            <person name="Grisel S."/>
            <person name="Petersen M."/>
            <person name="Berrin J.G."/>
            <person name="Delaux P.M."/>
            <person name="Dal Grande F."/>
            <person name="Keller J."/>
        </authorList>
    </citation>
    <scope>NUCLEOTIDE SEQUENCE [LARGE SCALE GENOMIC DNA]</scope>
    <source>
        <strain evidence="5 6">SAG 2145</strain>
    </source>
</reference>
<evidence type="ECO:0000313" key="6">
    <source>
        <dbReference type="Proteomes" id="UP001438707"/>
    </source>
</evidence>
<dbReference type="EMBL" id="JALJOS010000002">
    <property type="protein sequence ID" value="KAK9843134.1"/>
    <property type="molecule type" value="Genomic_DNA"/>
</dbReference>
<dbReference type="GO" id="GO:0046872">
    <property type="term" value="F:metal ion binding"/>
    <property type="evidence" value="ECO:0007669"/>
    <property type="project" value="UniProtKB-KW"/>
</dbReference>
<keyword evidence="1" id="KW-0479">Metal-binding</keyword>
<dbReference type="PANTHER" id="PTHR35848:SF9">
    <property type="entry name" value="SLL1358 PROTEIN"/>
    <property type="match status" value="1"/>
</dbReference>
<proteinExistence type="predicted"/>